<keyword evidence="3 7" id="KW-0812">Transmembrane</keyword>
<keyword evidence="5 7" id="KW-0472">Membrane</keyword>
<feature type="region of interest" description="Disordered" evidence="6">
    <location>
        <begin position="307"/>
        <end position="334"/>
    </location>
</feature>
<dbReference type="OrthoDB" id="3639251at2759"/>
<dbReference type="RefSeq" id="XP_007911794.1">
    <property type="nucleotide sequence ID" value="XM_007913603.1"/>
</dbReference>
<dbReference type="Proteomes" id="UP000014074">
    <property type="component" value="Unassembled WGS sequence"/>
</dbReference>
<evidence type="ECO:0000256" key="6">
    <source>
        <dbReference type="SAM" id="MobiDB-lite"/>
    </source>
</evidence>
<keyword evidence="9" id="KW-1185">Reference proteome</keyword>
<evidence type="ECO:0000313" key="8">
    <source>
        <dbReference type="EMBL" id="EOO03497.1"/>
    </source>
</evidence>
<evidence type="ECO:0000256" key="7">
    <source>
        <dbReference type="SAM" id="Phobius"/>
    </source>
</evidence>
<feature type="transmembrane region" description="Helical" evidence="7">
    <location>
        <begin position="268"/>
        <end position="290"/>
    </location>
</feature>
<dbReference type="Pfam" id="PF07690">
    <property type="entry name" value="MFS_1"/>
    <property type="match status" value="1"/>
</dbReference>
<keyword evidence="2" id="KW-0813">Transport</keyword>
<dbReference type="SUPFAM" id="SSF103473">
    <property type="entry name" value="MFS general substrate transporter"/>
    <property type="match status" value="1"/>
</dbReference>
<feature type="transmembrane region" description="Helical" evidence="7">
    <location>
        <begin position="44"/>
        <end position="65"/>
    </location>
</feature>
<evidence type="ECO:0000256" key="2">
    <source>
        <dbReference type="ARBA" id="ARBA00022448"/>
    </source>
</evidence>
<reference evidence="9" key="1">
    <citation type="journal article" date="2013" name="Genome Announc.">
        <title>Draft genome sequence of the ascomycete Phaeoacremonium aleophilum strain UCR-PA7, a causal agent of the esca disease complex in grapevines.</title>
        <authorList>
            <person name="Blanco-Ulate B."/>
            <person name="Rolshausen P."/>
            <person name="Cantu D."/>
        </authorList>
    </citation>
    <scope>NUCLEOTIDE SEQUENCE [LARGE SCALE GENOMIC DNA]</scope>
    <source>
        <strain evidence="9">UCR-PA7</strain>
    </source>
</reference>
<dbReference type="KEGG" id="tmn:UCRPA7_1015"/>
<dbReference type="EMBL" id="KB932820">
    <property type="protein sequence ID" value="EOO03497.1"/>
    <property type="molecule type" value="Genomic_DNA"/>
</dbReference>
<feature type="transmembrane region" description="Helical" evidence="7">
    <location>
        <begin position="210"/>
        <end position="228"/>
    </location>
</feature>
<dbReference type="InterPro" id="IPR011701">
    <property type="entry name" value="MFS"/>
</dbReference>
<evidence type="ECO:0000256" key="1">
    <source>
        <dbReference type="ARBA" id="ARBA00004141"/>
    </source>
</evidence>
<dbReference type="GO" id="GO:0015233">
    <property type="term" value="F:pantothenate transmembrane transporter activity"/>
    <property type="evidence" value="ECO:0007669"/>
    <property type="project" value="TreeGrafter"/>
</dbReference>
<dbReference type="GO" id="GO:0098717">
    <property type="term" value="P:pantothenate import across plasma membrane"/>
    <property type="evidence" value="ECO:0007669"/>
    <property type="project" value="TreeGrafter"/>
</dbReference>
<feature type="transmembrane region" description="Helical" evidence="7">
    <location>
        <begin position="151"/>
        <end position="172"/>
    </location>
</feature>
<name>R8BVX2_PHAM7</name>
<feature type="transmembrane region" description="Helical" evidence="7">
    <location>
        <begin position="112"/>
        <end position="131"/>
    </location>
</feature>
<gene>
    <name evidence="8" type="ORF">UCRPA7_1015</name>
</gene>
<comment type="subcellular location">
    <subcellularLocation>
        <location evidence="1">Membrane</location>
        <topology evidence="1">Multi-pass membrane protein</topology>
    </subcellularLocation>
</comment>
<dbReference type="GeneID" id="19321124"/>
<dbReference type="InterPro" id="IPR036259">
    <property type="entry name" value="MFS_trans_sf"/>
</dbReference>
<protein>
    <submittedName>
        <fullName evidence="8">Putative pantothenate transporter protein</fullName>
    </submittedName>
</protein>
<evidence type="ECO:0000256" key="4">
    <source>
        <dbReference type="ARBA" id="ARBA00022989"/>
    </source>
</evidence>
<dbReference type="HOGENOM" id="CLU_001265_4_3_1"/>
<dbReference type="AlphaFoldDB" id="R8BVX2"/>
<dbReference type="PANTHER" id="PTHR43791">
    <property type="entry name" value="PERMEASE-RELATED"/>
    <property type="match status" value="1"/>
</dbReference>
<dbReference type="PANTHER" id="PTHR43791:SF4">
    <property type="entry name" value="PANTOTHENATE TRANSPORTER FEN2"/>
    <property type="match status" value="1"/>
</dbReference>
<proteinExistence type="predicted"/>
<feature type="transmembrane region" description="Helical" evidence="7">
    <location>
        <begin position="179"/>
        <end position="198"/>
    </location>
</feature>
<dbReference type="eggNOG" id="KOG2533">
    <property type="taxonomic scope" value="Eukaryota"/>
</dbReference>
<dbReference type="Gene3D" id="1.20.1250.20">
    <property type="entry name" value="MFS general substrate transporter like domains"/>
    <property type="match status" value="2"/>
</dbReference>
<evidence type="ECO:0000256" key="5">
    <source>
        <dbReference type="ARBA" id="ARBA00023136"/>
    </source>
</evidence>
<evidence type="ECO:0000313" key="9">
    <source>
        <dbReference type="Proteomes" id="UP000014074"/>
    </source>
</evidence>
<evidence type="ECO:0000256" key="3">
    <source>
        <dbReference type="ARBA" id="ARBA00022692"/>
    </source>
</evidence>
<feature type="transmembrane region" description="Helical" evidence="7">
    <location>
        <begin position="240"/>
        <end position="262"/>
    </location>
</feature>
<dbReference type="GO" id="GO:0005886">
    <property type="term" value="C:plasma membrane"/>
    <property type="evidence" value="ECO:0007669"/>
    <property type="project" value="TreeGrafter"/>
</dbReference>
<accession>R8BVX2</accession>
<organism evidence="8 9">
    <name type="scientific">Phaeoacremonium minimum (strain UCR-PA7)</name>
    <name type="common">Esca disease fungus</name>
    <name type="synonym">Togninia minima</name>
    <dbReference type="NCBI Taxonomy" id="1286976"/>
    <lineage>
        <taxon>Eukaryota</taxon>
        <taxon>Fungi</taxon>
        <taxon>Dikarya</taxon>
        <taxon>Ascomycota</taxon>
        <taxon>Pezizomycotina</taxon>
        <taxon>Sordariomycetes</taxon>
        <taxon>Sordariomycetidae</taxon>
        <taxon>Togniniales</taxon>
        <taxon>Togniniaceae</taxon>
        <taxon>Phaeoacremonium</taxon>
    </lineage>
</organism>
<sequence length="334" mass="37163">MQYFRPRIWMLFCMVAWAGTLFSGVLQGAIYDSLNGKSGLPGWRWLFVVDFLITIPLAVYTYACFPDTPLTTQAFYLTADEKELAVARLNRQPEHIHGEVTKSSFKRIFSTWHIYGFCFIWTMGSNCEMFSSNAVMQLYLSSLGTFSVTKVNYMPAGVSAVGIFSTLVLGWYSDFTRRSWHIGILLSATAVTTAAIMLHPPSFAGKMFALYLNGCQYANQTVMFAWANRLVKDDENKRSFIVAAMNTSAVVFYSFWSISFYAANMAPMWRRGAIAMLVSGCLMCLGTLVVKHLEDRDAKLLEMTPGIETPADEGASDGMEVEKVTGSGDVKASA</sequence>
<keyword evidence="4 7" id="KW-1133">Transmembrane helix</keyword>